<dbReference type="AlphaFoldDB" id="A0A2T7PZF0"/>
<accession>A0A2T7PZF0</accession>
<dbReference type="OMA" id="NAWTHLV"/>
<evidence type="ECO:0008006" key="9">
    <source>
        <dbReference type="Google" id="ProtNLM"/>
    </source>
</evidence>
<name>A0A2T7PZF0_POMCA</name>
<dbReference type="PANTHER" id="PTHR20855:SF3">
    <property type="entry name" value="LD03007P"/>
    <property type="match status" value="1"/>
</dbReference>
<sequence length="248" mass="27849">MVVTLLRQVSSNADLKRLKNEPPSQGEAYNPTDVEHLANIIPHGAWVAPSLAALVFMVYLAASDLHLTVVIIYGLALIALFSVSTIFHFISYTGWLRNWKNFFHIGDRAVIHVFIASSYTPWLILKEFHSWAEEVLTVVWVLAVCGILYQYLFHEQYKWLEIVLYLVIGVCPSIIIMDMKESSGLYELSLGGITYMLGVLFFKSDGVIPFAHAIWHCFVFVGALFHYYAVCVYLLGAPVTAGVGDKTP</sequence>
<evidence type="ECO:0000256" key="6">
    <source>
        <dbReference type="SAM" id="Phobius"/>
    </source>
</evidence>
<feature type="transmembrane region" description="Helical" evidence="6">
    <location>
        <begin position="40"/>
        <end position="62"/>
    </location>
</feature>
<keyword evidence="8" id="KW-1185">Reference proteome</keyword>
<comment type="subcellular location">
    <subcellularLocation>
        <location evidence="1">Membrane</location>
        <topology evidence="1">Multi-pass membrane protein</topology>
    </subcellularLocation>
</comment>
<gene>
    <name evidence="7" type="ORF">C0Q70_01429</name>
</gene>
<keyword evidence="3 6" id="KW-0812">Transmembrane</keyword>
<dbReference type="GO" id="GO:0016020">
    <property type="term" value="C:membrane"/>
    <property type="evidence" value="ECO:0007669"/>
    <property type="project" value="UniProtKB-SubCell"/>
</dbReference>
<evidence type="ECO:0000256" key="4">
    <source>
        <dbReference type="ARBA" id="ARBA00022989"/>
    </source>
</evidence>
<feature type="transmembrane region" description="Helical" evidence="6">
    <location>
        <begin position="213"/>
        <end position="236"/>
    </location>
</feature>
<comment type="caution">
    <text evidence="7">The sequence shown here is derived from an EMBL/GenBank/DDBJ whole genome shotgun (WGS) entry which is preliminary data.</text>
</comment>
<evidence type="ECO:0000256" key="1">
    <source>
        <dbReference type="ARBA" id="ARBA00004141"/>
    </source>
</evidence>
<evidence type="ECO:0000256" key="2">
    <source>
        <dbReference type="ARBA" id="ARBA00007018"/>
    </source>
</evidence>
<proteinExistence type="inferred from homology"/>
<dbReference type="Pfam" id="PF03006">
    <property type="entry name" value="HlyIII"/>
    <property type="match status" value="1"/>
</dbReference>
<reference evidence="7 8" key="1">
    <citation type="submission" date="2018-04" db="EMBL/GenBank/DDBJ databases">
        <title>The genome of golden apple snail Pomacea canaliculata provides insight into stress tolerance and invasive adaptation.</title>
        <authorList>
            <person name="Liu C."/>
            <person name="Liu B."/>
            <person name="Ren Y."/>
            <person name="Zhang Y."/>
            <person name="Wang H."/>
            <person name="Li S."/>
            <person name="Jiang F."/>
            <person name="Yin L."/>
            <person name="Zhang G."/>
            <person name="Qian W."/>
            <person name="Fan W."/>
        </authorList>
    </citation>
    <scope>NUCLEOTIDE SEQUENCE [LARGE SCALE GENOMIC DNA]</scope>
    <source>
        <strain evidence="7">SZHN2017</strain>
        <tissue evidence="7">Muscle</tissue>
    </source>
</reference>
<dbReference type="EMBL" id="PZQS01000001">
    <property type="protein sequence ID" value="PVD38806.1"/>
    <property type="molecule type" value="Genomic_DNA"/>
</dbReference>
<dbReference type="Proteomes" id="UP000245119">
    <property type="component" value="Linkage Group LG1"/>
</dbReference>
<feature type="transmembrane region" description="Helical" evidence="6">
    <location>
        <begin position="69"/>
        <end position="90"/>
    </location>
</feature>
<feature type="transmembrane region" description="Helical" evidence="6">
    <location>
        <begin position="135"/>
        <end position="153"/>
    </location>
</feature>
<evidence type="ECO:0000256" key="5">
    <source>
        <dbReference type="ARBA" id="ARBA00023136"/>
    </source>
</evidence>
<feature type="transmembrane region" description="Helical" evidence="6">
    <location>
        <begin position="159"/>
        <end position="177"/>
    </location>
</feature>
<keyword evidence="4 6" id="KW-1133">Transmembrane helix</keyword>
<dbReference type="InterPro" id="IPR004254">
    <property type="entry name" value="AdipoR/HlyIII-related"/>
</dbReference>
<dbReference type="STRING" id="400727.A0A2T7PZF0"/>
<comment type="similarity">
    <text evidence="2">Belongs to the ADIPOR family.</text>
</comment>
<dbReference type="PANTHER" id="PTHR20855">
    <property type="entry name" value="ADIPOR/PROGESTIN RECEPTOR-RELATED"/>
    <property type="match status" value="1"/>
</dbReference>
<dbReference type="OrthoDB" id="186812at2759"/>
<organism evidence="7 8">
    <name type="scientific">Pomacea canaliculata</name>
    <name type="common">Golden apple snail</name>
    <dbReference type="NCBI Taxonomy" id="400727"/>
    <lineage>
        <taxon>Eukaryota</taxon>
        <taxon>Metazoa</taxon>
        <taxon>Spiralia</taxon>
        <taxon>Lophotrochozoa</taxon>
        <taxon>Mollusca</taxon>
        <taxon>Gastropoda</taxon>
        <taxon>Caenogastropoda</taxon>
        <taxon>Architaenioglossa</taxon>
        <taxon>Ampullarioidea</taxon>
        <taxon>Ampullariidae</taxon>
        <taxon>Pomacea</taxon>
    </lineage>
</organism>
<evidence type="ECO:0000313" key="8">
    <source>
        <dbReference type="Proteomes" id="UP000245119"/>
    </source>
</evidence>
<evidence type="ECO:0000256" key="3">
    <source>
        <dbReference type="ARBA" id="ARBA00022692"/>
    </source>
</evidence>
<keyword evidence="5 6" id="KW-0472">Membrane</keyword>
<evidence type="ECO:0000313" key="7">
    <source>
        <dbReference type="EMBL" id="PVD38806.1"/>
    </source>
</evidence>
<protein>
    <recommendedName>
        <fullName evidence="9">Monocyte to macrophage differentiation protein</fullName>
    </recommendedName>
</protein>